<name>A0A8X6WWM4_9ARAC</name>
<evidence type="ECO:0000256" key="1">
    <source>
        <dbReference type="SAM" id="MobiDB-lite"/>
    </source>
</evidence>
<sequence length="82" mass="8813">MGFSERPHRALAPFGSSRSASSAFQKMAHTSLDPHFGLRSGGEPISSPFCKFEKRSSDTGVPKGSNHSLYGANWPSMKGQLS</sequence>
<reference evidence="2" key="1">
    <citation type="submission" date="2020-08" db="EMBL/GenBank/DDBJ databases">
        <title>Multicomponent nature underlies the extraordinary mechanical properties of spider dragline silk.</title>
        <authorList>
            <person name="Kono N."/>
            <person name="Nakamura H."/>
            <person name="Mori M."/>
            <person name="Yoshida Y."/>
            <person name="Ohtoshi R."/>
            <person name="Malay A.D."/>
            <person name="Moran D.A.P."/>
            <person name="Tomita M."/>
            <person name="Numata K."/>
            <person name="Arakawa K."/>
        </authorList>
    </citation>
    <scope>NUCLEOTIDE SEQUENCE</scope>
</reference>
<comment type="caution">
    <text evidence="2">The sequence shown here is derived from an EMBL/GenBank/DDBJ whole genome shotgun (WGS) entry which is preliminary data.</text>
</comment>
<keyword evidence="3" id="KW-1185">Reference proteome</keyword>
<feature type="region of interest" description="Disordered" evidence="1">
    <location>
        <begin position="1"/>
        <end position="26"/>
    </location>
</feature>
<dbReference type="AlphaFoldDB" id="A0A8X6WWM4"/>
<evidence type="ECO:0000313" key="3">
    <source>
        <dbReference type="Proteomes" id="UP000886998"/>
    </source>
</evidence>
<gene>
    <name evidence="2" type="ORF">TNIN_291591</name>
</gene>
<evidence type="ECO:0000313" key="2">
    <source>
        <dbReference type="EMBL" id="GFY42718.1"/>
    </source>
</evidence>
<proteinExistence type="predicted"/>
<dbReference type="EMBL" id="BMAV01003273">
    <property type="protein sequence ID" value="GFY42718.1"/>
    <property type="molecule type" value="Genomic_DNA"/>
</dbReference>
<dbReference type="Proteomes" id="UP000886998">
    <property type="component" value="Unassembled WGS sequence"/>
</dbReference>
<organism evidence="2 3">
    <name type="scientific">Trichonephila inaurata madagascariensis</name>
    <dbReference type="NCBI Taxonomy" id="2747483"/>
    <lineage>
        <taxon>Eukaryota</taxon>
        <taxon>Metazoa</taxon>
        <taxon>Ecdysozoa</taxon>
        <taxon>Arthropoda</taxon>
        <taxon>Chelicerata</taxon>
        <taxon>Arachnida</taxon>
        <taxon>Araneae</taxon>
        <taxon>Araneomorphae</taxon>
        <taxon>Entelegynae</taxon>
        <taxon>Araneoidea</taxon>
        <taxon>Nephilidae</taxon>
        <taxon>Trichonephila</taxon>
        <taxon>Trichonephila inaurata</taxon>
    </lineage>
</organism>
<feature type="region of interest" description="Disordered" evidence="1">
    <location>
        <begin position="49"/>
        <end position="82"/>
    </location>
</feature>
<protein>
    <submittedName>
        <fullName evidence="2">Uncharacterized protein</fullName>
    </submittedName>
</protein>
<accession>A0A8X6WWM4</accession>